<dbReference type="EMBL" id="FO203431">
    <property type="protein sequence ID" value="CCH87799.1"/>
    <property type="molecule type" value="Genomic_DNA"/>
</dbReference>
<sequence length="181" mass="20080">MSTPEPRSDGELLRAVADRDRGALRELYDRHASWLRARLARRCSDREVVEEVLQDTFLAVWRDPKGYRGTGDVPAWLWGIGIRRLLSAVRPRRPLPLRLLVAPPAPSAEDVVLLGVEHGDLAAAVDGLSPELRAVVRACVLDGLTSREAGRLLGLPAGTVRTRMSRARTQLHEALTREAWT</sequence>
<evidence type="ECO:0000256" key="4">
    <source>
        <dbReference type="ARBA" id="ARBA00023125"/>
    </source>
</evidence>
<dbReference type="PANTHER" id="PTHR43133:SF46">
    <property type="entry name" value="RNA POLYMERASE SIGMA-70 FACTOR ECF SUBFAMILY"/>
    <property type="match status" value="1"/>
</dbReference>
<dbReference type="Pfam" id="PF04542">
    <property type="entry name" value="Sigma70_r2"/>
    <property type="match status" value="1"/>
</dbReference>
<dbReference type="GO" id="GO:0016987">
    <property type="term" value="F:sigma factor activity"/>
    <property type="evidence" value="ECO:0007669"/>
    <property type="project" value="UniProtKB-KW"/>
</dbReference>
<evidence type="ECO:0000256" key="2">
    <source>
        <dbReference type="ARBA" id="ARBA00023015"/>
    </source>
</evidence>
<evidence type="ECO:0000259" key="8">
    <source>
        <dbReference type="Pfam" id="PF08281"/>
    </source>
</evidence>
<dbReference type="STRING" id="477641.MODMU_2367"/>
<dbReference type="GO" id="GO:0006352">
    <property type="term" value="P:DNA-templated transcription initiation"/>
    <property type="evidence" value="ECO:0007669"/>
    <property type="project" value="InterPro"/>
</dbReference>
<dbReference type="PANTHER" id="PTHR43133">
    <property type="entry name" value="RNA POLYMERASE ECF-TYPE SIGMA FACTO"/>
    <property type="match status" value="1"/>
</dbReference>
<evidence type="ECO:0000256" key="1">
    <source>
        <dbReference type="ARBA" id="ARBA00010641"/>
    </source>
</evidence>
<dbReference type="InterPro" id="IPR036388">
    <property type="entry name" value="WH-like_DNA-bd_sf"/>
</dbReference>
<dbReference type="InterPro" id="IPR013249">
    <property type="entry name" value="RNA_pol_sigma70_r4_t2"/>
</dbReference>
<dbReference type="InterPro" id="IPR013325">
    <property type="entry name" value="RNA_pol_sigma_r2"/>
</dbReference>
<comment type="similarity">
    <text evidence="1 6">Belongs to the sigma-70 factor family. ECF subfamily.</text>
</comment>
<evidence type="ECO:0000256" key="6">
    <source>
        <dbReference type="RuleBase" id="RU000716"/>
    </source>
</evidence>
<feature type="domain" description="RNA polymerase sigma factor 70 region 4 type 2" evidence="8">
    <location>
        <begin position="120"/>
        <end position="171"/>
    </location>
</feature>
<protein>
    <recommendedName>
        <fullName evidence="6">RNA polymerase sigma factor</fullName>
    </recommendedName>
</protein>
<dbReference type="HOGENOM" id="CLU_047691_9_3_11"/>
<dbReference type="AlphaFoldDB" id="I4EWN6"/>
<dbReference type="GO" id="GO:0006950">
    <property type="term" value="P:response to stress"/>
    <property type="evidence" value="ECO:0007669"/>
    <property type="project" value="UniProtKB-ARBA"/>
</dbReference>
<dbReference type="OrthoDB" id="5518337at2"/>
<dbReference type="InterPro" id="IPR007627">
    <property type="entry name" value="RNA_pol_sigma70_r2"/>
</dbReference>
<dbReference type="Gene3D" id="1.10.1740.10">
    <property type="match status" value="1"/>
</dbReference>
<dbReference type="OMA" id="YRRYAPW"/>
<name>I4EWN6_MODI5</name>
<feature type="domain" description="RNA polymerase sigma-70 region 2" evidence="7">
    <location>
        <begin position="27"/>
        <end position="92"/>
    </location>
</feature>
<evidence type="ECO:0000313" key="9">
    <source>
        <dbReference type="EMBL" id="CCH87799.1"/>
    </source>
</evidence>
<dbReference type="InterPro" id="IPR014284">
    <property type="entry name" value="RNA_pol_sigma-70_dom"/>
</dbReference>
<dbReference type="Proteomes" id="UP000006461">
    <property type="component" value="Chromosome"/>
</dbReference>
<dbReference type="NCBIfam" id="TIGR02937">
    <property type="entry name" value="sigma70-ECF"/>
    <property type="match status" value="1"/>
</dbReference>
<dbReference type="InterPro" id="IPR000838">
    <property type="entry name" value="RNA_pol_sigma70_ECF_CS"/>
</dbReference>
<dbReference type="InterPro" id="IPR039425">
    <property type="entry name" value="RNA_pol_sigma-70-like"/>
</dbReference>
<dbReference type="eggNOG" id="COG1595">
    <property type="taxonomic scope" value="Bacteria"/>
</dbReference>
<dbReference type="Pfam" id="PF08281">
    <property type="entry name" value="Sigma70_r4_2"/>
    <property type="match status" value="1"/>
</dbReference>
<evidence type="ECO:0000313" key="10">
    <source>
        <dbReference type="Proteomes" id="UP000006461"/>
    </source>
</evidence>
<dbReference type="KEGG" id="mmar:MODMU_2367"/>
<proteinExistence type="inferred from homology"/>
<dbReference type="InterPro" id="IPR013324">
    <property type="entry name" value="RNA_pol_sigma_r3/r4-like"/>
</dbReference>
<accession>I4EWN6</accession>
<dbReference type="SUPFAM" id="SSF88659">
    <property type="entry name" value="Sigma3 and sigma4 domains of RNA polymerase sigma factors"/>
    <property type="match status" value="1"/>
</dbReference>
<evidence type="ECO:0000256" key="3">
    <source>
        <dbReference type="ARBA" id="ARBA00023082"/>
    </source>
</evidence>
<dbReference type="PATRIC" id="fig|477641.3.peg.2256"/>
<dbReference type="GO" id="GO:0003677">
    <property type="term" value="F:DNA binding"/>
    <property type="evidence" value="ECO:0007669"/>
    <property type="project" value="UniProtKB-KW"/>
</dbReference>
<keyword evidence="5 6" id="KW-0804">Transcription</keyword>
<evidence type="ECO:0000256" key="5">
    <source>
        <dbReference type="ARBA" id="ARBA00023163"/>
    </source>
</evidence>
<keyword evidence="2 6" id="KW-0805">Transcription regulation</keyword>
<dbReference type="Gene3D" id="1.10.10.10">
    <property type="entry name" value="Winged helix-like DNA-binding domain superfamily/Winged helix DNA-binding domain"/>
    <property type="match status" value="1"/>
</dbReference>
<dbReference type="SUPFAM" id="SSF88946">
    <property type="entry name" value="Sigma2 domain of RNA polymerase sigma factors"/>
    <property type="match status" value="1"/>
</dbReference>
<dbReference type="PROSITE" id="PS01063">
    <property type="entry name" value="SIGMA70_ECF"/>
    <property type="match status" value="1"/>
</dbReference>
<organism evidence="9 10">
    <name type="scientific">Modestobacter italicus (strain DSM 44449 / CECT 9708 / BC 501)</name>
    <dbReference type="NCBI Taxonomy" id="2732864"/>
    <lineage>
        <taxon>Bacteria</taxon>
        <taxon>Bacillati</taxon>
        <taxon>Actinomycetota</taxon>
        <taxon>Actinomycetes</taxon>
        <taxon>Geodermatophilales</taxon>
        <taxon>Geodermatophilaceae</taxon>
        <taxon>Modestobacter</taxon>
    </lineage>
</organism>
<keyword evidence="10" id="KW-1185">Reference proteome</keyword>
<reference evidence="9 10" key="1">
    <citation type="journal article" date="2012" name="J. Bacteriol.">
        <title>Genome Sequence of Radiation-Resistant Modestobacter marinus Strain BC501, a Representative Actinobacterium That Thrives on Calcareous Stone Surfaces.</title>
        <authorList>
            <person name="Normand P."/>
            <person name="Gury J."/>
            <person name="Pujic P."/>
            <person name="Chouaia B."/>
            <person name="Crotti E."/>
            <person name="Brusetti L."/>
            <person name="Daffonchio D."/>
            <person name="Vacherie B."/>
            <person name="Barbe V."/>
            <person name="Medigue C."/>
            <person name="Calteau A."/>
            <person name="Ghodhbane-Gtari F."/>
            <person name="Essoussi I."/>
            <person name="Nouioui I."/>
            <person name="Abbassi-Ghozzi I."/>
            <person name="Gtari M."/>
        </authorList>
    </citation>
    <scope>NUCLEOTIDE SEQUENCE [LARGE SCALE GENOMIC DNA]</scope>
    <source>
        <strain evidence="10">BC 501</strain>
    </source>
</reference>
<gene>
    <name evidence="9" type="ordered locus">MODMU_2367</name>
</gene>
<keyword evidence="3 6" id="KW-0731">Sigma factor</keyword>
<keyword evidence="4 6" id="KW-0238">DNA-binding</keyword>
<dbReference type="CDD" id="cd06171">
    <property type="entry name" value="Sigma70_r4"/>
    <property type="match status" value="1"/>
</dbReference>
<evidence type="ECO:0000259" key="7">
    <source>
        <dbReference type="Pfam" id="PF04542"/>
    </source>
</evidence>